<gene>
    <name evidence="4" type="ORF">FCL42_01095</name>
</gene>
<organism evidence="4 5">
    <name type="scientific">Ferrimonas aestuarii</name>
    <dbReference type="NCBI Taxonomy" id="2569539"/>
    <lineage>
        <taxon>Bacteria</taxon>
        <taxon>Pseudomonadati</taxon>
        <taxon>Pseudomonadota</taxon>
        <taxon>Gammaproteobacteria</taxon>
        <taxon>Alteromonadales</taxon>
        <taxon>Ferrimonadaceae</taxon>
        <taxon>Ferrimonas</taxon>
    </lineage>
</organism>
<dbReference type="PANTHER" id="PTHR43384:SF6">
    <property type="entry name" value="SEPTUM SITE-DETERMINING PROTEIN MIND HOMOLOG, CHLOROPLASTIC"/>
    <property type="match status" value="1"/>
</dbReference>
<name>A0A4U1BXC1_9GAMM</name>
<keyword evidence="5" id="KW-1185">Reference proteome</keyword>
<dbReference type="PIRSF" id="PIRSF005647">
    <property type="entry name" value="CooC"/>
    <property type="match status" value="1"/>
</dbReference>
<evidence type="ECO:0000259" key="3">
    <source>
        <dbReference type="Pfam" id="PF01656"/>
    </source>
</evidence>
<dbReference type="Gene3D" id="3.40.50.300">
    <property type="entry name" value="P-loop containing nucleotide triphosphate hydrolases"/>
    <property type="match status" value="1"/>
</dbReference>
<dbReference type="EMBL" id="SWCJ01000001">
    <property type="protein sequence ID" value="TKB58375.1"/>
    <property type="molecule type" value="Genomic_DNA"/>
</dbReference>
<comment type="caution">
    <text evidence="4">The sequence shown here is derived from an EMBL/GenBank/DDBJ whole genome shotgun (WGS) entry which is preliminary data.</text>
</comment>
<dbReference type="SUPFAM" id="SSF52540">
    <property type="entry name" value="P-loop containing nucleoside triphosphate hydrolases"/>
    <property type="match status" value="1"/>
</dbReference>
<protein>
    <submittedName>
        <fullName evidence="4">Carbon monoxide dehydrogenase</fullName>
    </submittedName>
</protein>
<feature type="domain" description="CobQ/CobB/MinD/ParA nucleotide binding" evidence="3">
    <location>
        <begin position="4"/>
        <end position="231"/>
    </location>
</feature>
<dbReference type="InterPro" id="IPR014433">
    <property type="entry name" value="CooC"/>
</dbReference>
<dbReference type="InterPro" id="IPR050625">
    <property type="entry name" value="ParA/MinD_ATPase"/>
</dbReference>
<evidence type="ECO:0000256" key="2">
    <source>
        <dbReference type="ARBA" id="ARBA00022840"/>
    </source>
</evidence>
<dbReference type="GO" id="GO:0051782">
    <property type="term" value="P:negative regulation of cell division"/>
    <property type="evidence" value="ECO:0007669"/>
    <property type="project" value="TreeGrafter"/>
</dbReference>
<evidence type="ECO:0000313" key="4">
    <source>
        <dbReference type="EMBL" id="TKB58375.1"/>
    </source>
</evidence>
<dbReference type="RefSeq" id="WP_136861523.1">
    <property type="nucleotide sequence ID" value="NZ_SWCJ01000001.1"/>
</dbReference>
<dbReference type="GO" id="GO:0009898">
    <property type="term" value="C:cytoplasmic side of plasma membrane"/>
    <property type="evidence" value="ECO:0007669"/>
    <property type="project" value="TreeGrafter"/>
</dbReference>
<dbReference type="PANTHER" id="PTHR43384">
    <property type="entry name" value="SEPTUM SITE-DETERMINING PROTEIN MIND HOMOLOG, CHLOROPLASTIC-RELATED"/>
    <property type="match status" value="1"/>
</dbReference>
<dbReference type="GO" id="GO:0005524">
    <property type="term" value="F:ATP binding"/>
    <property type="evidence" value="ECO:0007669"/>
    <property type="project" value="UniProtKB-KW"/>
</dbReference>
<keyword evidence="1" id="KW-0547">Nucleotide-binding</keyword>
<dbReference type="OrthoDB" id="7346657at2"/>
<dbReference type="GO" id="GO:0016887">
    <property type="term" value="F:ATP hydrolysis activity"/>
    <property type="evidence" value="ECO:0007669"/>
    <property type="project" value="TreeGrafter"/>
</dbReference>
<dbReference type="FunFam" id="3.40.50.300:FF:001573">
    <property type="entry name" value="Carbon monoxide dehydrogenase accessory protein CooC"/>
    <property type="match status" value="1"/>
</dbReference>
<dbReference type="AlphaFoldDB" id="A0A4U1BXC1"/>
<evidence type="ECO:0000256" key="1">
    <source>
        <dbReference type="ARBA" id="ARBA00022741"/>
    </source>
</evidence>
<dbReference type="InterPro" id="IPR002586">
    <property type="entry name" value="CobQ/CobB/MinD/ParA_Nub-bd_dom"/>
</dbReference>
<sequence>MKIAITGKGGVGKTTLAGLLARGLASQGLTVLAVDADPDANLAGAIGISAERAEEIAPFSQMKQLARERTGASGDGFFKLNPTVADLPQQFALEHQGVKLLKMGGVEQAGGGCVCPEHTLLRALMRHLLVKSDECVVMDMEAGIEHLGRGTAEAVDMLVVVVEPGQRSLQTAMQAETLAKELGIKRVAFVASKVQGQDDLEFVQQGLGTSRRLLGHLSWSEALRGADRRGDSPFDCQGEFIAEAAAIQTQLQQELRHV</sequence>
<evidence type="ECO:0000313" key="5">
    <source>
        <dbReference type="Proteomes" id="UP000305675"/>
    </source>
</evidence>
<dbReference type="GO" id="GO:0005829">
    <property type="term" value="C:cytosol"/>
    <property type="evidence" value="ECO:0007669"/>
    <property type="project" value="TreeGrafter"/>
</dbReference>
<proteinExistence type="predicted"/>
<reference evidence="4 5" key="1">
    <citation type="submission" date="2019-04" db="EMBL/GenBank/DDBJ databases">
        <authorList>
            <person name="Hwang J.C."/>
        </authorList>
    </citation>
    <scope>NUCLEOTIDE SEQUENCE [LARGE SCALE GENOMIC DNA]</scope>
    <source>
        <strain evidence="4 5">IMCC35002</strain>
    </source>
</reference>
<dbReference type="InterPro" id="IPR027417">
    <property type="entry name" value="P-loop_NTPase"/>
</dbReference>
<dbReference type="Proteomes" id="UP000305675">
    <property type="component" value="Unassembled WGS sequence"/>
</dbReference>
<keyword evidence="2" id="KW-0067">ATP-binding</keyword>
<accession>A0A4U1BXC1</accession>
<dbReference type="Pfam" id="PF01656">
    <property type="entry name" value="CbiA"/>
    <property type="match status" value="1"/>
</dbReference>